<dbReference type="InterPro" id="IPR025702">
    <property type="entry name" value="OXD"/>
</dbReference>
<dbReference type="Proteomes" id="UP001610446">
    <property type="component" value="Unassembled WGS sequence"/>
</dbReference>
<evidence type="ECO:0000313" key="7">
    <source>
        <dbReference type="Proteomes" id="UP001610446"/>
    </source>
</evidence>
<keyword evidence="7" id="KW-1185">Reference proteome</keyword>
<evidence type="ECO:0000313" key="6">
    <source>
        <dbReference type="EMBL" id="KAL2829617.1"/>
    </source>
</evidence>
<protein>
    <submittedName>
        <fullName evidence="6">Heme-containing dehydratase protein</fullName>
    </submittedName>
</protein>
<comment type="cofactor">
    <cofactor evidence="1">
        <name>heme b</name>
        <dbReference type="ChEBI" id="CHEBI:60344"/>
    </cofactor>
</comment>
<organism evidence="6 7">
    <name type="scientific">Aspergillus pseudoustus</name>
    <dbReference type="NCBI Taxonomy" id="1810923"/>
    <lineage>
        <taxon>Eukaryota</taxon>
        <taxon>Fungi</taxon>
        <taxon>Dikarya</taxon>
        <taxon>Ascomycota</taxon>
        <taxon>Pezizomycotina</taxon>
        <taxon>Eurotiomycetes</taxon>
        <taxon>Eurotiomycetidae</taxon>
        <taxon>Eurotiales</taxon>
        <taxon>Aspergillaceae</taxon>
        <taxon>Aspergillus</taxon>
        <taxon>Aspergillus subgen. Nidulantes</taxon>
    </lineage>
</organism>
<proteinExistence type="predicted"/>
<keyword evidence="3" id="KW-0479">Metal-binding</keyword>
<evidence type="ECO:0000256" key="2">
    <source>
        <dbReference type="ARBA" id="ARBA00022617"/>
    </source>
</evidence>
<comment type="caution">
    <text evidence="6">The sequence shown here is derived from an EMBL/GenBank/DDBJ whole genome shotgun (WGS) entry which is preliminary data.</text>
</comment>
<accession>A0ABR4IRW9</accession>
<reference evidence="6 7" key="1">
    <citation type="submission" date="2024-07" db="EMBL/GenBank/DDBJ databases">
        <title>Section-level genome sequencing and comparative genomics of Aspergillus sections Usti and Cavernicolus.</title>
        <authorList>
            <consortium name="Lawrence Berkeley National Laboratory"/>
            <person name="Nybo J.L."/>
            <person name="Vesth T.C."/>
            <person name="Theobald S."/>
            <person name="Frisvad J.C."/>
            <person name="Larsen T.O."/>
            <person name="Kjaerboelling I."/>
            <person name="Rothschild-Mancinelli K."/>
            <person name="Lyhne E.K."/>
            <person name="Kogle M.E."/>
            <person name="Barry K."/>
            <person name="Clum A."/>
            <person name="Na H."/>
            <person name="Ledsgaard L."/>
            <person name="Lin J."/>
            <person name="Lipzen A."/>
            <person name="Kuo A."/>
            <person name="Riley R."/>
            <person name="Mondo S."/>
            <person name="Labutti K."/>
            <person name="Haridas S."/>
            <person name="Pangalinan J."/>
            <person name="Salamov A.A."/>
            <person name="Simmons B.A."/>
            <person name="Magnuson J.K."/>
            <person name="Chen J."/>
            <person name="Drula E."/>
            <person name="Henrissat B."/>
            <person name="Wiebenga A."/>
            <person name="Lubbers R.J."/>
            <person name="Gomes A.C."/>
            <person name="Makela M.R."/>
            <person name="Stajich J."/>
            <person name="Grigoriev I.V."/>
            <person name="Mortensen U.H."/>
            <person name="De Vries R.P."/>
            <person name="Baker S.E."/>
            <person name="Andersen M.R."/>
        </authorList>
    </citation>
    <scope>NUCLEOTIDE SEQUENCE [LARGE SCALE GENOMIC DNA]</scope>
    <source>
        <strain evidence="6 7">CBS 123904</strain>
    </source>
</reference>
<keyword evidence="4" id="KW-0408">Iron</keyword>
<sequence length="372" mass="43162">MCYEKKRVFSLKRPPGHKPKKQRWTVKFHKDVHKVCTLYLGVQYHGRTKNNQARTQAEQYIELLLSNEPYQPTVKETFRMTAGNDIPGSKLWIAHWTDPIRFFAKLKEIDLLRIWLDLGDCSRHEIGLWYEQFTVPLDRLQTNYVRLDYHKPGLAALPMVELPPHDLTEYWGAGRDRLAASAFDEFPLLAHPTTTDTAPRIEQVGHGQRIWGTNYNNMCHIRSGQRWEDCDDEERAAYEGSLQPTLMRGMQYLWDNPEETGSIGLRMGKRVIAGATDEQSVLETSVMGFHRNWADLEKWSSRHPSHLEIFSASMKHNKRFGDDRKFITWQEVAILKEGEAAFEYVNCDLKTGVMRWVELDAQGLVGVKTSKL</sequence>
<gene>
    <name evidence="6" type="ORF">BJY01DRAFT_240612</name>
</gene>
<name>A0ABR4IRW9_9EURO</name>
<keyword evidence="5" id="KW-0456">Lyase</keyword>
<dbReference type="Pfam" id="PF13816">
    <property type="entry name" value="Dehydratase_hem"/>
    <property type="match status" value="1"/>
</dbReference>
<evidence type="ECO:0000256" key="5">
    <source>
        <dbReference type="ARBA" id="ARBA00023239"/>
    </source>
</evidence>
<evidence type="ECO:0000256" key="3">
    <source>
        <dbReference type="ARBA" id="ARBA00022723"/>
    </source>
</evidence>
<evidence type="ECO:0000256" key="1">
    <source>
        <dbReference type="ARBA" id="ARBA00001970"/>
    </source>
</evidence>
<evidence type="ECO:0000256" key="4">
    <source>
        <dbReference type="ARBA" id="ARBA00023004"/>
    </source>
</evidence>
<dbReference type="EMBL" id="JBFXLU010000327">
    <property type="protein sequence ID" value="KAL2829617.1"/>
    <property type="molecule type" value="Genomic_DNA"/>
</dbReference>
<keyword evidence="2" id="KW-0349">Heme</keyword>